<feature type="transmembrane region" description="Helical" evidence="2">
    <location>
        <begin position="232"/>
        <end position="257"/>
    </location>
</feature>
<dbReference type="EMBL" id="FXAK01000004">
    <property type="protein sequence ID" value="SMF41449.1"/>
    <property type="molecule type" value="Genomic_DNA"/>
</dbReference>
<feature type="region of interest" description="Disordered" evidence="1">
    <location>
        <begin position="625"/>
        <end position="653"/>
    </location>
</feature>
<evidence type="ECO:0000313" key="5">
    <source>
        <dbReference type="Proteomes" id="UP000192936"/>
    </source>
</evidence>
<feature type="transmembrane region" description="Helical" evidence="2">
    <location>
        <begin position="39"/>
        <end position="59"/>
    </location>
</feature>
<dbReference type="STRING" id="286727.SAMN02982917_2047"/>
<protein>
    <recommendedName>
        <fullName evidence="3">DUF7657 domain-containing protein</fullName>
    </recommendedName>
</protein>
<dbReference type="Proteomes" id="UP000192936">
    <property type="component" value="Unassembled WGS sequence"/>
</dbReference>
<evidence type="ECO:0000256" key="1">
    <source>
        <dbReference type="SAM" id="MobiDB-lite"/>
    </source>
</evidence>
<gene>
    <name evidence="4" type="ORF">SAMN02982917_2047</name>
</gene>
<keyword evidence="2" id="KW-0812">Transmembrane</keyword>
<feature type="transmembrane region" description="Helical" evidence="2">
    <location>
        <begin position="463"/>
        <end position="482"/>
    </location>
</feature>
<feature type="transmembrane region" description="Helical" evidence="2">
    <location>
        <begin position="409"/>
        <end position="428"/>
    </location>
</feature>
<dbReference type="RefSeq" id="WP_085084899.1">
    <property type="nucleotide sequence ID" value="NZ_FXAK01000004.1"/>
</dbReference>
<feature type="region of interest" description="Disordered" evidence="1">
    <location>
        <begin position="1"/>
        <end position="23"/>
    </location>
</feature>
<feature type="transmembrane region" description="Helical" evidence="2">
    <location>
        <begin position="176"/>
        <end position="197"/>
    </location>
</feature>
<feature type="transmembrane region" description="Helical" evidence="2">
    <location>
        <begin position="369"/>
        <end position="389"/>
    </location>
</feature>
<feature type="compositionally biased region" description="Low complexity" evidence="1">
    <location>
        <begin position="639"/>
        <end position="653"/>
    </location>
</feature>
<feature type="transmembrane region" description="Helical" evidence="2">
    <location>
        <begin position="263"/>
        <end position="286"/>
    </location>
</feature>
<evidence type="ECO:0000259" key="3">
    <source>
        <dbReference type="Pfam" id="PF24677"/>
    </source>
</evidence>
<organism evidence="4 5">
    <name type="scientific">Azospirillum oryzae</name>
    <dbReference type="NCBI Taxonomy" id="286727"/>
    <lineage>
        <taxon>Bacteria</taxon>
        <taxon>Pseudomonadati</taxon>
        <taxon>Pseudomonadota</taxon>
        <taxon>Alphaproteobacteria</taxon>
        <taxon>Rhodospirillales</taxon>
        <taxon>Azospirillaceae</taxon>
        <taxon>Azospirillum</taxon>
    </lineage>
</organism>
<proteinExistence type="predicted"/>
<evidence type="ECO:0000313" key="4">
    <source>
        <dbReference type="EMBL" id="SMF41449.1"/>
    </source>
</evidence>
<feature type="transmembrane region" description="Helical" evidence="2">
    <location>
        <begin position="435"/>
        <end position="451"/>
    </location>
</feature>
<dbReference type="AlphaFoldDB" id="A0A1X7EWN4"/>
<feature type="compositionally biased region" description="Polar residues" evidence="1">
    <location>
        <begin position="1"/>
        <end position="17"/>
    </location>
</feature>
<feature type="transmembrane region" description="Helical" evidence="2">
    <location>
        <begin position="139"/>
        <end position="164"/>
    </location>
</feature>
<name>A0A1X7EWN4_9PROT</name>
<dbReference type="InterPro" id="IPR056074">
    <property type="entry name" value="DUF7657"/>
</dbReference>
<feature type="transmembrane region" description="Helical" evidence="2">
    <location>
        <begin position="494"/>
        <end position="511"/>
    </location>
</feature>
<evidence type="ECO:0000256" key="2">
    <source>
        <dbReference type="SAM" id="Phobius"/>
    </source>
</evidence>
<feature type="domain" description="DUF7657" evidence="3">
    <location>
        <begin position="43"/>
        <end position="424"/>
    </location>
</feature>
<reference evidence="4 5" key="1">
    <citation type="submission" date="2017-04" db="EMBL/GenBank/DDBJ databases">
        <authorList>
            <person name="Afonso C.L."/>
            <person name="Miller P.J."/>
            <person name="Scott M.A."/>
            <person name="Spackman E."/>
            <person name="Goraichik I."/>
            <person name="Dimitrov K.M."/>
            <person name="Suarez D.L."/>
            <person name="Swayne D.E."/>
        </authorList>
    </citation>
    <scope>NUCLEOTIDE SEQUENCE [LARGE SCALE GENOMIC DNA]</scope>
    <source>
        <strain evidence="4 5">A2P</strain>
    </source>
</reference>
<dbReference type="OrthoDB" id="6053736at2"/>
<dbReference type="Pfam" id="PF24677">
    <property type="entry name" value="DUF7657"/>
    <property type="match status" value="1"/>
</dbReference>
<keyword evidence="2" id="KW-0472">Membrane</keyword>
<accession>A0A1X7EWN4</accession>
<sequence>MTPIRSSISVQTSTPSPSRYAPAVPSAGRLSLRGLSVSAGGLFAAVVLALSVLYAAMAWTPSSYGVALRQMGVTEDSGLVLGKPRDIRSDEWAVWTPYLQIAVDNDFARHNAHSPYHEDLRNFNALPLRDWALPFKPQYWAFFLVDPAHAFAVYHAAFIALFLIGYQRMGRMLGMAPGISVCFSLLAFFAGYTQYAWTTTGPLLALFPWLLVTLAAPLRLPVKGVLLYWLSAVWLLSHFYPPVILSLGFVGAVLVLALRRDLLRWPLLATAGLAAALAAGTVYAYLAEPLQAMTATVYPGQRHSDGGSGDWRIWLSTVLPFITTRGFDSLIVHNIVETGAIGSYWPLLLLVFADWRQGLTGGAVDRGRLLTALAVLGGGLALVSAWMLLPIPAAVGKILLWDRVFPPRMIVAVGLLALVATALLAGSVRWRITPLRVALFTAAVLAAWVLSKRAGGVAPWSSLFDGTILLVLAGGLALRYLLPLLKLPAPQTGTLVAGVAVAANLLTFGQFNPIQSAKPIFDRPQTALTARLSAQQAAHPKGWLVETLPIFTGAVLAGWGYNSIAHTLIAPHVDFFRPLFLDMAEDRFTQVFNRYAHIIPDTVTEPVSPYPDQVRVPWSALDPRAANSGTPAREASVLPADGAPAGGPFPTGGSLDEVRLENGMLRLRGWAPWTGVRATQGVTVVSDVPLTVVSHGVERRPDLQAAFPAADRGQAGFTILLRPAASDRPPVLCVLARDTDAGTIALATPRPANDGEEPGCRRLGLAK</sequence>
<feature type="region of interest" description="Disordered" evidence="1">
    <location>
        <begin position="748"/>
        <end position="767"/>
    </location>
</feature>
<keyword evidence="2" id="KW-1133">Transmembrane helix</keyword>